<dbReference type="KEGG" id="ccl:Clocl_2685"/>
<keyword evidence="2" id="KW-1185">Reference proteome</keyword>
<proteinExistence type="predicted"/>
<dbReference type="Proteomes" id="UP000005435">
    <property type="component" value="Chromosome"/>
</dbReference>
<reference evidence="2" key="1">
    <citation type="submission" date="2011-12" db="EMBL/GenBank/DDBJ databases">
        <title>Complete sequence of Clostridium clariflavum DSM 19732.</title>
        <authorList>
            <consortium name="US DOE Joint Genome Institute"/>
            <person name="Lucas S."/>
            <person name="Han J."/>
            <person name="Lapidus A."/>
            <person name="Cheng J.-F."/>
            <person name="Goodwin L."/>
            <person name="Pitluck S."/>
            <person name="Peters L."/>
            <person name="Teshima H."/>
            <person name="Detter J.C."/>
            <person name="Han C."/>
            <person name="Tapia R."/>
            <person name="Land M."/>
            <person name="Hauser L."/>
            <person name="Kyrpides N."/>
            <person name="Ivanova N."/>
            <person name="Pagani I."/>
            <person name="Kitzmiller T."/>
            <person name="Lynd L."/>
            <person name="Izquierdo J."/>
            <person name="Woyke T."/>
        </authorList>
    </citation>
    <scope>NUCLEOTIDE SEQUENCE [LARGE SCALE GENOMIC DNA]</scope>
    <source>
        <strain evidence="2">DSM 19732 / NBRC 101661 / EBR45</strain>
    </source>
</reference>
<dbReference type="AlphaFoldDB" id="G8M286"/>
<gene>
    <name evidence="1" type="ordered locus">Clocl_2685</name>
</gene>
<evidence type="ECO:0000313" key="1">
    <source>
        <dbReference type="EMBL" id="AEV69245.1"/>
    </source>
</evidence>
<dbReference type="EMBL" id="CP003065">
    <property type="protein sequence ID" value="AEV69245.1"/>
    <property type="molecule type" value="Genomic_DNA"/>
</dbReference>
<organism evidence="1 2">
    <name type="scientific">Acetivibrio clariflavus (strain DSM 19732 / NBRC 101661 / EBR45)</name>
    <name type="common">Clostridium clariflavum</name>
    <dbReference type="NCBI Taxonomy" id="720554"/>
    <lineage>
        <taxon>Bacteria</taxon>
        <taxon>Bacillati</taxon>
        <taxon>Bacillota</taxon>
        <taxon>Clostridia</taxon>
        <taxon>Eubacteriales</taxon>
        <taxon>Oscillospiraceae</taxon>
        <taxon>Acetivibrio</taxon>
    </lineage>
</organism>
<name>G8M286_ACECE</name>
<dbReference type="RefSeq" id="WP_014255802.1">
    <property type="nucleotide sequence ID" value="NC_016627.1"/>
</dbReference>
<protein>
    <submittedName>
        <fullName evidence="1">Uncharacterized protein</fullName>
    </submittedName>
</protein>
<sequence>MNKTLIETYTYKFDNKTAKIQIYKIDDDKSTPVFYSVADYKRIICEARTIEEAKKKCEEEIDIKAAVVSGKIRLIDSKKAEDIAKSTFKQFLSTYTIPVGLEKRIGVGYSQKGKEWIFDIYLYPEIPITCGLEEDLTNPMPETLAVVKVDGETGEAVVIENKEVMVKVFG</sequence>
<evidence type="ECO:0000313" key="2">
    <source>
        <dbReference type="Proteomes" id="UP000005435"/>
    </source>
</evidence>
<reference evidence="1 2" key="2">
    <citation type="journal article" date="2012" name="Stand. Genomic Sci.">
        <title>Complete Genome Sequence of Clostridium clariflavum DSM 19732.</title>
        <authorList>
            <person name="Izquierdo J.A."/>
            <person name="Goodwin L."/>
            <person name="Davenport K.W."/>
            <person name="Teshima H."/>
            <person name="Bruce D."/>
            <person name="Detter C."/>
            <person name="Tapia R."/>
            <person name="Han S."/>
            <person name="Land M."/>
            <person name="Hauser L."/>
            <person name="Jeffries C.D."/>
            <person name="Han J."/>
            <person name="Pitluck S."/>
            <person name="Nolan M."/>
            <person name="Chen A."/>
            <person name="Huntemann M."/>
            <person name="Mavromatis K."/>
            <person name="Mikhailova N."/>
            <person name="Liolios K."/>
            <person name="Woyke T."/>
            <person name="Lynd L.R."/>
        </authorList>
    </citation>
    <scope>NUCLEOTIDE SEQUENCE [LARGE SCALE GENOMIC DNA]</scope>
    <source>
        <strain evidence="2">DSM 19732 / NBRC 101661 / EBR45</strain>
    </source>
</reference>
<accession>G8M286</accession>
<dbReference type="STRING" id="720554.Clocl_2685"/>
<dbReference type="HOGENOM" id="CLU_1567990_0_0_9"/>